<accession>A0ABQ8URV5</accession>
<evidence type="ECO:0000256" key="1">
    <source>
        <dbReference type="SAM" id="MobiDB-lite"/>
    </source>
</evidence>
<feature type="region of interest" description="Disordered" evidence="1">
    <location>
        <begin position="68"/>
        <end position="110"/>
    </location>
</feature>
<dbReference type="Gene3D" id="3.60.10.10">
    <property type="entry name" value="Endonuclease/exonuclease/phosphatase"/>
    <property type="match status" value="1"/>
</dbReference>
<feature type="compositionally biased region" description="Polar residues" evidence="1">
    <location>
        <begin position="68"/>
        <end position="79"/>
    </location>
</feature>
<name>A0ABQ8URV5_9EUKA</name>
<evidence type="ECO:0000313" key="3">
    <source>
        <dbReference type="Proteomes" id="UP001141327"/>
    </source>
</evidence>
<organism evidence="2 3">
    <name type="scientific">Paratrimastix pyriformis</name>
    <dbReference type="NCBI Taxonomy" id="342808"/>
    <lineage>
        <taxon>Eukaryota</taxon>
        <taxon>Metamonada</taxon>
        <taxon>Preaxostyla</taxon>
        <taxon>Paratrimastigidae</taxon>
        <taxon>Paratrimastix</taxon>
    </lineage>
</organism>
<evidence type="ECO:0008006" key="4">
    <source>
        <dbReference type="Google" id="ProtNLM"/>
    </source>
</evidence>
<sequence length="169" mass="17691">MITLRMVTIVGPTDAILLPTSSASTMPMLSECKSASPECARIFRLDSATPFPSMAVAGMVMAATSKTRSSSGQVVSNVKSRAPFGSPNRLTNRGPSLGTPRSPGSAAGRDRTNGRVFVFANTHFDYLSPEARTQSAKLVLGRLGDLGQAGGIPVVLTGDLNAEPDSEMY</sequence>
<evidence type="ECO:0000313" key="2">
    <source>
        <dbReference type="EMBL" id="KAJ4461863.1"/>
    </source>
</evidence>
<gene>
    <name evidence="2" type="ORF">PAPYR_1544</name>
</gene>
<dbReference type="InterPro" id="IPR036691">
    <property type="entry name" value="Endo/exonu/phosph_ase_sf"/>
</dbReference>
<dbReference type="Proteomes" id="UP001141327">
    <property type="component" value="Unassembled WGS sequence"/>
</dbReference>
<protein>
    <recommendedName>
        <fullName evidence="4">Endonuclease/exonuclease/phosphatase domain-containing protein</fullName>
    </recommendedName>
</protein>
<keyword evidence="3" id="KW-1185">Reference proteome</keyword>
<proteinExistence type="predicted"/>
<dbReference type="EMBL" id="JAPMOS010000005">
    <property type="protein sequence ID" value="KAJ4461863.1"/>
    <property type="molecule type" value="Genomic_DNA"/>
</dbReference>
<dbReference type="SUPFAM" id="SSF56219">
    <property type="entry name" value="DNase I-like"/>
    <property type="match status" value="1"/>
</dbReference>
<comment type="caution">
    <text evidence="2">The sequence shown here is derived from an EMBL/GenBank/DDBJ whole genome shotgun (WGS) entry which is preliminary data.</text>
</comment>
<reference evidence="2" key="1">
    <citation type="journal article" date="2022" name="bioRxiv">
        <title>Genomics of Preaxostyla Flagellates Illuminates Evolutionary Transitions and the Path Towards Mitochondrial Loss.</title>
        <authorList>
            <person name="Novak L.V.F."/>
            <person name="Treitli S.C."/>
            <person name="Pyrih J."/>
            <person name="Halakuc P."/>
            <person name="Pipaliya S.V."/>
            <person name="Vacek V."/>
            <person name="Brzon O."/>
            <person name="Soukal P."/>
            <person name="Eme L."/>
            <person name="Dacks J.B."/>
            <person name="Karnkowska A."/>
            <person name="Elias M."/>
            <person name="Hampl V."/>
        </authorList>
    </citation>
    <scope>NUCLEOTIDE SEQUENCE</scope>
    <source>
        <strain evidence="2">RCP-MX</strain>
    </source>
</reference>